<protein>
    <submittedName>
        <fullName evidence="1">Uncharacterized protein</fullName>
    </submittedName>
</protein>
<sequence length="101" mass="11403">MVLFQKGTSKLKISGKKFLLPPLRVAELLFASLESFKQPSLIFGSRFGLPTVLELTSAITYQRGKSTLKECKLSFRILKMVSMKMALSVMYVVFENKMASF</sequence>
<evidence type="ECO:0000313" key="2">
    <source>
        <dbReference type="Proteomes" id="UP001054945"/>
    </source>
</evidence>
<comment type="caution">
    <text evidence="1">The sequence shown here is derived from an EMBL/GenBank/DDBJ whole genome shotgun (WGS) entry which is preliminary data.</text>
</comment>
<dbReference type="EMBL" id="BPLR01010320">
    <property type="protein sequence ID" value="GIY38541.1"/>
    <property type="molecule type" value="Genomic_DNA"/>
</dbReference>
<proteinExistence type="predicted"/>
<name>A0AAV4SZG3_CAEEX</name>
<organism evidence="1 2">
    <name type="scientific">Caerostris extrusa</name>
    <name type="common">Bark spider</name>
    <name type="synonym">Caerostris bankana</name>
    <dbReference type="NCBI Taxonomy" id="172846"/>
    <lineage>
        <taxon>Eukaryota</taxon>
        <taxon>Metazoa</taxon>
        <taxon>Ecdysozoa</taxon>
        <taxon>Arthropoda</taxon>
        <taxon>Chelicerata</taxon>
        <taxon>Arachnida</taxon>
        <taxon>Araneae</taxon>
        <taxon>Araneomorphae</taxon>
        <taxon>Entelegynae</taxon>
        <taxon>Araneoidea</taxon>
        <taxon>Araneidae</taxon>
        <taxon>Caerostris</taxon>
    </lineage>
</organism>
<evidence type="ECO:0000313" key="1">
    <source>
        <dbReference type="EMBL" id="GIY38541.1"/>
    </source>
</evidence>
<dbReference type="Proteomes" id="UP001054945">
    <property type="component" value="Unassembled WGS sequence"/>
</dbReference>
<gene>
    <name evidence="1" type="ORF">CEXT_32961</name>
</gene>
<accession>A0AAV4SZG3</accession>
<keyword evidence="2" id="KW-1185">Reference proteome</keyword>
<dbReference type="AlphaFoldDB" id="A0AAV4SZG3"/>
<reference evidence="1 2" key="1">
    <citation type="submission" date="2021-06" db="EMBL/GenBank/DDBJ databases">
        <title>Caerostris extrusa draft genome.</title>
        <authorList>
            <person name="Kono N."/>
            <person name="Arakawa K."/>
        </authorList>
    </citation>
    <scope>NUCLEOTIDE SEQUENCE [LARGE SCALE GENOMIC DNA]</scope>
</reference>